<proteinExistence type="inferred from homology"/>
<dbReference type="Proteomes" id="UP001197093">
    <property type="component" value="Unassembled WGS sequence"/>
</dbReference>
<comment type="caution">
    <text evidence="8">The sequence shown here is derived from an EMBL/GenBank/DDBJ whole genome shotgun (WGS) entry which is preliminary data.</text>
</comment>
<protein>
    <submittedName>
        <fullName evidence="8">Uncharacterized protein</fullName>
    </submittedName>
</protein>
<evidence type="ECO:0000256" key="2">
    <source>
        <dbReference type="ARBA" id="ARBA00006824"/>
    </source>
</evidence>
<dbReference type="PANTHER" id="PTHR11266">
    <property type="entry name" value="PEROXISOMAL MEMBRANE PROTEIN 2, PXMP2 MPV17"/>
    <property type="match status" value="1"/>
</dbReference>
<keyword evidence="4" id="KW-1133">Transmembrane helix</keyword>
<keyword evidence="9" id="KW-1185">Reference proteome</keyword>
<feature type="region of interest" description="Disordered" evidence="7">
    <location>
        <begin position="21"/>
        <end position="50"/>
    </location>
</feature>
<dbReference type="Pfam" id="PF04117">
    <property type="entry name" value="Mpv17_PMP22"/>
    <property type="match status" value="1"/>
</dbReference>
<evidence type="ECO:0000256" key="4">
    <source>
        <dbReference type="ARBA" id="ARBA00022989"/>
    </source>
</evidence>
<dbReference type="EMBL" id="JAHCVI010000003">
    <property type="protein sequence ID" value="KAG7287244.1"/>
    <property type="molecule type" value="Genomic_DNA"/>
</dbReference>
<dbReference type="AlphaFoldDB" id="A0AAD4ETX4"/>
<name>A0AAD4ETX4_9PEZI</name>
<sequence>MTVCWTCRTALRRHIDVLRTLRQRRSHSTKEPTKTDKTPRPQDQVPTPNNVPTLNFWQRLGPLTRAAQAYARAQRKRPYATQVCTSLFIYLCSDISAQSMGGRDYDPMRTARSLLIGSISSIPSYKWFVWLSDNFNYPSRILSLATKVVVNQICFTPVFNTYFFGMQALLSGATLPETWDRIKKTVPVSAINSCKLWPAVTAFSFAFLPLEYRPVFGGVIAVGWQTYLSYLNRLAERSSAREVEPLEAPLMEKVAA</sequence>
<accession>A0AAD4ETX4</accession>
<dbReference type="PANTHER" id="PTHR11266:SF113">
    <property type="entry name" value="MEMBRANE PROTEIN, MPV17_PMP22 FAMILY, PUTATIVE (AFU_ORTHOLOGUE AFUA_1G13840)-RELATED"/>
    <property type="match status" value="1"/>
</dbReference>
<gene>
    <name evidence="8" type="ORF">NEMBOFW57_006751</name>
</gene>
<dbReference type="GO" id="GO:0005739">
    <property type="term" value="C:mitochondrion"/>
    <property type="evidence" value="ECO:0007669"/>
    <property type="project" value="TreeGrafter"/>
</dbReference>
<keyword evidence="5" id="KW-0472">Membrane</keyword>
<evidence type="ECO:0000256" key="6">
    <source>
        <dbReference type="RuleBase" id="RU363053"/>
    </source>
</evidence>
<dbReference type="GO" id="GO:0016020">
    <property type="term" value="C:membrane"/>
    <property type="evidence" value="ECO:0007669"/>
    <property type="project" value="UniProtKB-SubCell"/>
</dbReference>
<comment type="subcellular location">
    <subcellularLocation>
        <location evidence="1">Membrane</location>
        <topology evidence="1">Multi-pass membrane protein</topology>
    </subcellularLocation>
</comment>
<feature type="compositionally biased region" description="Basic and acidic residues" evidence="7">
    <location>
        <begin position="28"/>
        <end position="40"/>
    </location>
</feature>
<dbReference type="InterPro" id="IPR007248">
    <property type="entry name" value="Mpv17_PMP22"/>
</dbReference>
<evidence type="ECO:0000256" key="1">
    <source>
        <dbReference type="ARBA" id="ARBA00004141"/>
    </source>
</evidence>
<organism evidence="8 9">
    <name type="scientific">Staphylotrichum longicolle</name>
    <dbReference type="NCBI Taxonomy" id="669026"/>
    <lineage>
        <taxon>Eukaryota</taxon>
        <taxon>Fungi</taxon>
        <taxon>Dikarya</taxon>
        <taxon>Ascomycota</taxon>
        <taxon>Pezizomycotina</taxon>
        <taxon>Sordariomycetes</taxon>
        <taxon>Sordariomycetidae</taxon>
        <taxon>Sordariales</taxon>
        <taxon>Chaetomiaceae</taxon>
        <taxon>Staphylotrichum</taxon>
    </lineage>
</organism>
<keyword evidence="3" id="KW-0812">Transmembrane</keyword>
<evidence type="ECO:0000313" key="9">
    <source>
        <dbReference type="Proteomes" id="UP001197093"/>
    </source>
</evidence>
<evidence type="ECO:0000256" key="3">
    <source>
        <dbReference type="ARBA" id="ARBA00022692"/>
    </source>
</evidence>
<evidence type="ECO:0000256" key="5">
    <source>
        <dbReference type="ARBA" id="ARBA00023136"/>
    </source>
</evidence>
<evidence type="ECO:0000256" key="7">
    <source>
        <dbReference type="SAM" id="MobiDB-lite"/>
    </source>
</evidence>
<comment type="similarity">
    <text evidence="2 6">Belongs to the peroxisomal membrane protein PXMP2/4 family.</text>
</comment>
<evidence type="ECO:0000313" key="8">
    <source>
        <dbReference type="EMBL" id="KAG7287244.1"/>
    </source>
</evidence>
<reference evidence="8" key="1">
    <citation type="submission" date="2023-02" db="EMBL/GenBank/DDBJ databases">
        <authorList>
            <person name="Palmer J.M."/>
        </authorList>
    </citation>
    <scope>NUCLEOTIDE SEQUENCE</scope>
    <source>
        <strain evidence="8">FW57</strain>
    </source>
</reference>